<proteinExistence type="predicted"/>
<evidence type="ECO:0000256" key="9">
    <source>
        <dbReference type="ARBA" id="ARBA00031306"/>
    </source>
</evidence>
<keyword evidence="7" id="KW-0274">FAD</keyword>
<organism evidence="11 12">
    <name type="scientific">Cryobacterium glaciale</name>
    <dbReference type="NCBI Taxonomy" id="1259145"/>
    <lineage>
        <taxon>Bacteria</taxon>
        <taxon>Bacillati</taxon>
        <taxon>Actinomycetota</taxon>
        <taxon>Actinomycetes</taxon>
        <taxon>Micrococcales</taxon>
        <taxon>Microbacteriaceae</taxon>
        <taxon>Cryobacterium</taxon>
    </lineage>
</organism>
<evidence type="ECO:0000313" key="12">
    <source>
        <dbReference type="Proteomes" id="UP000298173"/>
    </source>
</evidence>
<evidence type="ECO:0000256" key="2">
    <source>
        <dbReference type="ARBA" id="ARBA00011955"/>
    </source>
</evidence>
<evidence type="ECO:0000256" key="7">
    <source>
        <dbReference type="ARBA" id="ARBA00022827"/>
    </source>
</evidence>
<evidence type="ECO:0000256" key="1">
    <source>
        <dbReference type="ARBA" id="ARBA00001946"/>
    </source>
</evidence>
<dbReference type="EC" id="2.7.1.180" evidence="2"/>
<keyword evidence="4" id="KW-0285">Flavoprotein</keyword>
<evidence type="ECO:0000256" key="4">
    <source>
        <dbReference type="ARBA" id="ARBA00022630"/>
    </source>
</evidence>
<comment type="cofactor">
    <cofactor evidence="1">
        <name>Mg(2+)</name>
        <dbReference type="ChEBI" id="CHEBI:18420"/>
    </cofactor>
</comment>
<dbReference type="SUPFAM" id="SSF143631">
    <property type="entry name" value="ApbE-like"/>
    <property type="match status" value="1"/>
</dbReference>
<keyword evidence="5 11" id="KW-0808">Transferase</keyword>
<keyword evidence="6" id="KW-0479">Metal-binding</keyword>
<dbReference type="GO" id="GO:0016740">
    <property type="term" value="F:transferase activity"/>
    <property type="evidence" value="ECO:0007669"/>
    <property type="project" value="UniProtKB-KW"/>
</dbReference>
<dbReference type="Proteomes" id="UP000298173">
    <property type="component" value="Unassembled WGS sequence"/>
</dbReference>
<name>A0A4R8V5A8_9MICO</name>
<keyword evidence="12" id="KW-1185">Reference proteome</keyword>
<dbReference type="EMBL" id="SOEY01000002">
    <property type="protein sequence ID" value="TFB77412.1"/>
    <property type="molecule type" value="Genomic_DNA"/>
</dbReference>
<evidence type="ECO:0000256" key="8">
    <source>
        <dbReference type="ARBA" id="ARBA00022842"/>
    </source>
</evidence>
<evidence type="ECO:0000256" key="3">
    <source>
        <dbReference type="ARBA" id="ARBA00016337"/>
    </source>
</evidence>
<evidence type="ECO:0000313" key="11">
    <source>
        <dbReference type="EMBL" id="TFB77412.1"/>
    </source>
</evidence>
<dbReference type="Gene3D" id="3.10.520.10">
    <property type="entry name" value="ApbE-like domains"/>
    <property type="match status" value="1"/>
</dbReference>
<dbReference type="PANTHER" id="PTHR30040">
    <property type="entry name" value="THIAMINE BIOSYNTHESIS LIPOPROTEIN APBE"/>
    <property type="match status" value="1"/>
</dbReference>
<comment type="catalytic activity">
    <reaction evidence="10">
        <text>L-threonyl-[protein] + FAD = FMN-L-threonyl-[protein] + AMP + H(+)</text>
        <dbReference type="Rhea" id="RHEA:36847"/>
        <dbReference type="Rhea" id="RHEA-COMP:11060"/>
        <dbReference type="Rhea" id="RHEA-COMP:11061"/>
        <dbReference type="ChEBI" id="CHEBI:15378"/>
        <dbReference type="ChEBI" id="CHEBI:30013"/>
        <dbReference type="ChEBI" id="CHEBI:57692"/>
        <dbReference type="ChEBI" id="CHEBI:74257"/>
        <dbReference type="ChEBI" id="CHEBI:456215"/>
        <dbReference type="EC" id="2.7.1.180"/>
    </reaction>
</comment>
<gene>
    <name evidence="11" type="ORF">E3O06_01330</name>
</gene>
<evidence type="ECO:0000256" key="5">
    <source>
        <dbReference type="ARBA" id="ARBA00022679"/>
    </source>
</evidence>
<sequence length="331" mass="34531">MAPRTVTPRTFTAQAIARDAVRAGYAGTGTRPESLSRRVPLMGGSCGITLVGASAALLDATFALADCLEQLWSRFVNDSDITRLNWAEGREVDVDPLTVRLIRAMLSGAELTHGDYDPTLLPDLLAAGYSSSTVAPSRVTRLPVSARSPGALAGIRIDGTTVRLPRGTTLDAGGIGKGLAADLVCELAMNEGAWGALAEIGGDIAVSGQGADGQAWRLGVEDPFDPAGHSAIVRLGTGALATSSQRKRRFTTAAGEHHHLLDPRSRDSAATRVQTVSVIASTGARAETLTKPGFLRPTADYLAWLPTVGAAGLVVDHTGALAASENWNLYR</sequence>
<dbReference type="RefSeq" id="WP_134501215.1">
    <property type="nucleotide sequence ID" value="NZ_SOEY01000002.1"/>
</dbReference>
<keyword evidence="8" id="KW-0460">Magnesium</keyword>
<comment type="caution">
    <text evidence="11">The sequence shown here is derived from an EMBL/GenBank/DDBJ whole genome shotgun (WGS) entry which is preliminary data.</text>
</comment>
<evidence type="ECO:0000256" key="10">
    <source>
        <dbReference type="ARBA" id="ARBA00048540"/>
    </source>
</evidence>
<reference evidence="11 12" key="1">
    <citation type="submission" date="2019-03" db="EMBL/GenBank/DDBJ databases">
        <title>Genomics of glacier-inhabiting Cryobacterium strains.</title>
        <authorList>
            <person name="Liu Q."/>
            <person name="Xin Y.-H."/>
        </authorList>
    </citation>
    <scope>NUCLEOTIDE SEQUENCE [LARGE SCALE GENOMIC DNA]</scope>
    <source>
        <strain evidence="11 12">HLT2-23</strain>
    </source>
</reference>
<dbReference type="InterPro" id="IPR024932">
    <property type="entry name" value="ApbE"/>
</dbReference>
<dbReference type="OrthoDB" id="9778595at2"/>
<dbReference type="Pfam" id="PF02424">
    <property type="entry name" value="ApbE"/>
    <property type="match status" value="1"/>
</dbReference>
<dbReference type="PANTHER" id="PTHR30040:SF2">
    <property type="entry name" value="FAD:PROTEIN FMN TRANSFERASE"/>
    <property type="match status" value="1"/>
</dbReference>
<dbReference type="AlphaFoldDB" id="A0A4R8V5A8"/>
<dbReference type="InterPro" id="IPR003374">
    <property type="entry name" value="ApbE-like_sf"/>
</dbReference>
<accession>A0A4R8V5A8</accession>
<dbReference type="GO" id="GO:0046872">
    <property type="term" value="F:metal ion binding"/>
    <property type="evidence" value="ECO:0007669"/>
    <property type="project" value="UniProtKB-KW"/>
</dbReference>
<evidence type="ECO:0000256" key="6">
    <source>
        <dbReference type="ARBA" id="ARBA00022723"/>
    </source>
</evidence>
<protein>
    <recommendedName>
        <fullName evidence="3">FAD:protein FMN transferase</fullName>
        <ecNumber evidence="2">2.7.1.180</ecNumber>
    </recommendedName>
    <alternativeName>
        <fullName evidence="9">Flavin transferase</fullName>
    </alternativeName>
</protein>